<dbReference type="AlphaFoldDB" id="A0A1R1XGW8"/>
<evidence type="ECO:0000313" key="1">
    <source>
        <dbReference type="EMBL" id="OMJ13882.1"/>
    </source>
</evidence>
<name>A0A1R1XGW8_9FUNG</name>
<dbReference type="EMBL" id="LSSN01003289">
    <property type="protein sequence ID" value="OMJ13882.1"/>
    <property type="molecule type" value="Genomic_DNA"/>
</dbReference>
<keyword evidence="2" id="KW-1185">Reference proteome</keyword>
<accession>A0A1R1XGW8</accession>
<reference evidence="1 2" key="1">
    <citation type="submission" date="2017-01" db="EMBL/GenBank/DDBJ databases">
        <authorList>
            <person name="Mah S.A."/>
            <person name="Swanson W.J."/>
            <person name="Moy G.W."/>
            <person name="Vacquier V.D."/>
        </authorList>
    </citation>
    <scope>NUCLEOTIDE SEQUENCE [LARGE SCALE GENOMIC DNA]</scope>
    <source>
        <strain evidence="1 2">GSMNP</strain>
    </source>
</reference>
<evidence type="ECO:0000313" key="2">
    <source>
        <dbReference type="Proteomes" id="UP000187283"/>
    </source>
</evidence>
<gene>
    <name evidence="1" type="ORF">AYI70_g8237</name>
</gene>
<dbReference type="Proteomes" id="UP000187283">
    <property type="component" value="Unassembled WGS sequence"/>
</dbReference>
<comment type="caution">
    <text evidence="1">The sequence shown here is derived from an EMBL/GenBank/DDBJ whole genome shotgun (WGS) entry which is preliminary data.</text>
</comment>
<protein>
    <submittedName>
        <fullName evidence="1">Uncharacterized protein</fullName>
    </submittedName>
</protein>
<proteinExistence type="predicted"/>
<sequence length="66" mass="6918">MAILKAGLNNDLPANIICIIIGLNTALTNQPQELEVSLANGNVVLLEPKAVSAALNSTNCRGNYNL</sequence>
<organism evidence="1 2">
    <name type="scientific">Smittium culicis</name>
    <dbReference type="NCBI Taxonomy" id="133412"/>
    <lineage>
        <taxon>Eukaryota</taxon>
        <taxon>Fungi</taxon>
        <taxon>Fungi incertae sedis</taxon>
        <taxon>Zoopagomycota</taxon>
        <taxon>Kickxellomycotina</taxon>
        <taxon>Harpellomycetes</taxon>
        <taxon>Harpellales</taxon>
        <taxon>Legeriomycetaceae</taxon>
        <taxon>Smittium</taxon>
    </lineage>
</organism>